<proteinExistence type="predicted"/>
<reference evidence="2" key="2">
    <citation type="submission" date="2023-01" db="EMBL/GenBank/DDBJ databases">
        <authorList>
            <person name="Sun Q."/>
            <person name="Evtushenko L."/>
        </authorList>
    </citation>
    <scope>NUCLEOTIDE SEQUENCE</scope>
    <source>
        <strain evidence="2">VKM B-1513</strain>
    </source>
</reference>
<keyword evidence="1" id="KW-0472">Membrane</keyword>
<keyword evidence="3" id="KW-1185">Reference proteome</keyword>
<sequence>MTLRLSDGRLAGLLYLLLVLTGIFSLIYVPSQVIDLDDPVRMLALIGDNRTLFAAGICVGLTAYVIYLALPVVLYRVLAPYGQSAARLMVLFALASVPMTFLALGEQLALLDLVTGENGPSEAAGAQALVRMETYFRYTGLASIFWGLWLFPLGWLGWRSGLLPHVLGFLLMISCIGFLIEFAGPLFMSGYSGSLLSTIAGTPSSFAEIGTCLWLLIMGEPKAWRREAA</sequence>
<evidence type="ECO:0008006" key="4">
    <source>
        <dbReference type="Google" id="ProtNLM"/>
    </source>
</evidence>
<feature type="transmembrane region" description="Helical" evidence="1">
    <location>
        <begin position="12"/>
        <end position="31"/>
    </location>
</feature>
<accession>A0A9W6MNL5</accession>
<feature type="transmembrane region" description="Helical" evidence="1">
    <location>
        <begin position="167"/>
        <end position="188"/>
    </location>
</feature>
<feature type="transmembrane region" description="Helical" evidence="1">
    <location>
        <begin position="194"/>
        <end position="217"/>
    </location>
</feature>
<dbReference type="EMBL" id="BSFE01000004">
    <property type="protein sequence ID" value="GLK52228.1"/>
    <property type="molecule type" value="Genomic_DNA"/>
</dbReference>
<evidence type="ECO:0000313" key="3">
    <source>
        <dbReference type="Proteomes" id="UP001143486"/>
    </source>
</evidence>
<keyword evidence="1" id="KW-1133">Transmembrane helix</keyword>
<dbReference type="Proteomes" id="UP001143486">
    <property type="component" value="Unassembled WGS sequence"/>
</dbReference>
<reference evidence="2" key="1">
    <citation type="journal article" date="2014" name="Int. J. Syst. Evol. Microbiol.">
        <title>Complete genome sequence of Corynebacterium casei LMG S-19264T (=DSM 44701T), isolated from a smear-ripened cheese.</title>
        <authorList>
            <consortium name="US DOE Joint Genome Institute (JGI-PGF)"/>
            <person name="Walter F."/>
            <person name="Albersmeier A."/>
            <person name="Kalinowski J."/>
            <person name="Ruckert C."/>
        </authorList>
    </citation>
    <scope>NUCLEOTIDE SEQUENCE</scope>
    <source>
        <strain evidence="2">VKM B-1513</strain>
    </source>
</reference>
<gene>
    <name evidence="2" type="ORF">GCM10017621_17360</name>
</gene>
<feature type="transmembrane region" description="Helical" evidence="1">
    <location>
        <begin position="86"/>
        <end position="104"/>
    </location>
</feature>
<organism evidence="2 3">
    <name type="scientific">Maricaulis virginensis</name>
    <dbReference type="NCBI Taxonomy" id="144022"/>
    <lineage>
        <taxon>Bacteria</taxon>
        <taxon>Pseudomonadati</taxon>
        <taxon>Pseudomonadota</taxon>
        <taxon>Alphaproteobacteria</taxon>
        <taxon>Maricaulales</taxon>
        <taxon>Maricaulaceae</taxon>
        <taxon>Maricaulis</taxon>
    </lineage>
</organism>
<feature type="transmembrane region" description="Helical" evidence="1">
    <location>
        <begin position="51"/>
        <end position="74"/>
    </location>
</feature>
<protein>
    <recommendedName>
        <fullName evidence="4">DUF4386 domain-containing protein</fullName>
    </recommendedName>
</protein>
<dbReference type="AlphaFoldDB" id="A0A9W6MNL5"/>
<dbReference type="RefSeq" id="WP_271186596.1">
    <property type="nucleotide sequence ID" value="NZ_BSFE01000004.1"/>
</dbReference>
<dbReference type="Pfam" id="PF14329">
    <property type="entry name" value="DUF4386"/>
    <property type="match status" value="1"/>
</dbReference>
<dbReference type="InterPro" id="IPR025495">
    <property type="entry name" value="DUF4386"/>
</dbReference>
<evidence type="ECO:0000256" key="1">
    <source>
        <dbReference type="SAM" id="Phobius"/>
    </source>
</evidence>
<evidence type="ECO:0000313" key="2">
    <source>
        <dbReference type="EMBL" id="GLK52228.1"/>
    </source>
</evidence>
<name>A0A9W6MNL5_9PROT</name>
<keyword evidence="1" id="KW-0812">Transmembrane</keyword>
<feature type="transmembrane region" description="Helical" evidence="1">
    <location>
        <begin position="135"/>
        <end position="155"/>
    </location>
</feature>
<comment type="caution">
    <text evidence="2">The sequence shown here is derived from an EMBL/GenBank/DDBJ whole genome shotgun (WGS) entry which is preliminary data.</text>
</comment>